<keyword evidence="18" id="KW-0548">Nucleotidyltransferase</keyword>
<evidence type="ECO:0000313" key="19">
    <source>
        <dbReference type="Proteomes" id="UP001185012"/>
    </source>
</evidence>
<dbReference type="GO" id="GO:0043752">
    <property type="term" value="F:adenosylcobinamide kinase activity"/>
    <property type="evidence" value="ECO:0007669"/>
    <property type="project" value="UniProtKB-EC"/>
</dbReference>
<evidence type="ECO:0000256" key="8">
    <source>
        <dbReference type="ARBA" id="ARBA00012016"/>
    </source>
</evidence>
<evidence type="ECO:0000256" key="11">
    <source>
        <dbReference type="ARBA" id="ARBA00022679"/>
    </source>
</evidence>
<keyword evidence="13 18" id="KW-0418">Kinase</keyword>
<comment type="catalytic activity">
    <reaction evidence="2">
        <text>adenosylcob(III)inamide phosphate + GTP + H(+) = adenosylcob(III)inamide-GDP + diphosphate</text>
        <dbReference type="Rhea" id="RHEA:22712"/>
        <dbReference type="ChEBI" id="CHEBI:15378"/>
        <dbReference type="ChEBI" id="CHEBI:33019"/>
        <dbReference type="ChEBI" id="CHEBI:37565"/>
        <dbReference type="ChEBI" id="CHEBI:58502"/>
        <dbReference type="ChEBI" id="CHEBI:60487"/>
        <dbReference type="EC" id="2.7.7.62"/>
    </reaction>
</comment>
<dbReference type="EMBL" id="JAVDQG010000004">
    <property type="protein sequence ID" value="MDR6226101.1"/>
    <property type="molecule type" value="Genomic_DNA"/>
</dbReference>
<dbReference type="NCBIfam" id="NF004469">
    <property type="entry name" value="PRK05800.1"/>
    <property type="match status" value="1"/>
</dbReference>
<keyword evidence="12" id="KW-0547">Nucleotide-binding</keyword>
<sequence>MIRLVTGGVRSGKSAYAEELAARTGDRVLYVATGWAGDEEMAERIRRHRERRPPSWTVVEESLHPALALEKPGSWETVMVDCLSTWVTNRLMKWPQDLSSAEKEEQIRSLVEEADDLITALSGREAVLVTSETGWGGVAMSPLGRLFQDALGAVNQRVAQFADEVWMVISGIPWRVKG</sequence>
<evidence type="ECO:0000256" key="14">
    <source>
        <dbReference type="ARBA" id="ARBA00022840"/>
    </source>
</evidence>
<protein>
    <recommendedName>
        <fullName evidence="16">Adenosylcobinamide kinase</fullName>
        <ecNumber evidence="8">2.7.1.156</ecNumber>
        <ecNumber evidence="9">2.7.7.62</ecNumber>
    </recommendedName>
    <alternativeName>
        <fullName evidence="17">Adenosylcobinamide-phosphate guanylyltransferase</fullName>
    </alternativeName>
</protein>
<reference evidence="18 19" key="1">
    <citation type="submission" date="2023-07" db="EMBL/GenBank/DDBJ databases">
        <title>Genomic Encyclopedia of Type Strains, Phase IV (KMG-IV): sequencing the most valuable type-strain genomes for metagenomic binning, comparative biology and taxonomic classification.</title>
        <authorList>
            <person name="Goeker M."/>
        </authorList>
    </citation>
    <scope>NUCLEOTIDE SEQUENCE [LARGE SCALE GENOMIC DNA]</scope>
    <source>
        <strain evidence="18 19">DSM 45903</strain>
    </source>
</reference>
<comment type="catalytic activity">
    <reaction evidence="3">
        <text>adenosylcob(III)inamide + GTP = adenosylcob(III)inamide phosphate + GDP + H(+)</text>
        <dbReference type="Rhea" id="RHEA:15765"/>
        <dbReference type="ChEBI" id="CHEBI:2480"/>
        <dbReference type="ChEBI" id="CHEBI:15378"/>
        <dbReference type="ChEBI" id="CHEBI:37565"/>
        <dbReference type="ChEBI" id="CHEBI:58189"/>
        <dbReference type="ChEBI" id="CHEBI:58502"/>
        <dbReference type="EC" id="2.7.1.156"/>
    </reaction>
</comment>
<dbReference type="RefSeq" id="WP_309865549.1">
    <property type="nucleotide sequence ID" value="NZ_JAVDQG010000004.1"/>
</dbReference>
<keyword evidence="19" id="KW-1185">Reference proteome</keyword>
<proteinExistence type="inferred from homology"/>
<dbReference type="InterPro" id="IPR003203">
    <property type="entry name" value="CobU/CobP"/>
</dbReference>
<evidence type="ECO:0000256" key="10">
    <source>
        <dbReference type="ARBA" id="ARBA00022573"/>
    </source>
</evidence>
<keyword evidence="11 18" id="KW-0808">Transferase</keyword>
<gene>
    <name evidence="18" type="ORF">JOE21_002107</name>
</gene>
<dbReference type="PIRSF" id="PIRSF006135">
    <property type="entry name" value="CobU"/>
    <property type="match status" value="1"/>
</dbReference>
<comment type="function">
    <text evidence="4">Catalyzes ATP-dependent phosphorylation of adenosylcobinamide and addition of GMP to adenosylcobinamide phosphate.</text>
</comment>
<comment type="caution">
    <text evidence="18">The sequence shown here is derived from an EMBL/GenBank/DDBJ whole genome shotgun (WGS) entry which is preliminary data.</text>
</comment>
<keyword evidence="14" id="KW-0067">ATP-binding</keyword>
<dbReference type="PANTHER" id="PTHR34848">
    <property type="match status" value="1"/>
</dbReference>
<dbReference type="Proteomes" id="UP001185012">
    <property type="component" value="Unassembled WGS sequence"/>
</dbReference>
<comment type="similarity">
    <text evidence="7">Belongs to the CobU/CobP family.</text>
</comment>
<dbReference type="EC" id="2.7.7.62" evidence="9"/>
<evidence type="ECO:0000256" key="12">
    <source>
        <dbReference type="ARBA" id="ARBA00022741"/>
    </source>
</evidence>
<evidence type="ECO:0000256" key="7">
    <source>
        <dbReference type="ARBA" id="ARBA00007490"/>
    </source>
</evidence>
<dbReference type="GO" id="GO:0008820">
    <property type="term" value="F:cobinamide phosphate guanylyltransferase activity"/>
    <property type="evidence" value="ECO:0007669"/>
    <property type="project" value="UniProtKB-EC"/>
</dbReference>
<dbReference type="SUPFAM" id="SSF52540">
    <property type="entry name" value="P-loop containing nucleoside triphosphate hydrolases"/>
    <property type="match status" value="1"/>
</dbReference>
<dbReference type="InterPro" id="IPR027417">
    <property type="entry name" value="P-loop_NTPase"/>
</dbReference>
<evidence type="ECO:0000256" key="9">
    <source>
        <dbReference type="ARBA" id="ARBA00012523"/>
    </source>
</evidence>
<evidence type="ECO:0000256" key="3">
    <source>
        <dbReference type="ARBA" id="ARBA00001522"/>
    </source>
</evidence>
<comment type="pathway">
    <text evidence="5">Cofactor biosynthesis; adenosylcobalamin biosynthesis; adenosylcobalamin from cob(II)yrinate a,c-diamide: step 6/7.</text>
</comment>
<evidence type="ECO:0000256" key="2">
    <source>
        <dbReference type="ARBA" id="ARBA00000711"/>
    </source>
</evidence>
<comment type="pathway">
    <text evidence="6">Cofactor biosynthesis; adenosylcobalamin biosynthesis; adenosylcobalamin from cob(II)yrinate a,c-diamide: step 5/7.</text>
</comment>
<dbReference type="CDD" id="cd00544">
    <property type="entry name" value="CobU"/>
    <property type="match status" value="1"/>
</dbReference>
<keyword evidence="15" id="KW-0342">GTP-binding</keyword>
<accession>A0ABU1IN15</accession>
<evidence type="ECO:0000256" key="17">
    <source>
        <dbReference type="ARBA" id="ARBA00030571"/>
    </source>
</evidence>
<evidence type="ECO:0000256" key="4">
    <source>
        <dbReference type="ARBA" id="ARBA00003889"/>
    </source>
</evidence>
<comment type="catalytic activity">
    <reaction evidence="1">
        <text>adenosylcob(III)inamide + ATP = adenosylcob(III)inamide phosphate + ADP + H(+)</text>
        <dbReference type="Rhea" id="RHEA:15769"/>
        <dbReference type="ChEBI" id="CHEBI:2480"/>
        <dbReference type="ChEBI" id="CHEBI:15378"/>
        <dbReference type="ChEBI" id="CHEBI:30616"/>
        <dbReference type="ChEBI" id="CHEBI:58502"/>
        <dbReference type="ChEBI" id="CHEBI:456216"/>
        <dbReference type="EC" id="2.7.1.156"/>
    </reaction>
</comment>
<keyword evidence="10" id="KW-0169">Cobalamin biosynthesis</keyword>
<name>A0ABU1IN15_9BACL</name>
<evidence type="ECO:0000256" key="13">
    <source>
        <dbReference type="ARBA" id="ARBA00022777"/>
    </source>
</evidence>
<dbReference type="PANTHER" id="PTHR34848:SF1">
    <property type="entry name" value="BIFUNCTIONAL ADENOSYLCOBALAMIN BIOSYNTHESIS PROTEIN COBU"/>
    <property type="match status" value="1"/>
</dbReference>
<evidence type="ECO:0000256" key="15">
    <source>
        <dbReference type="ARBA" id="ARBA00023134"/>
    </source>
</evidence>
<evidence type="ECO:0000256" key="16">
    <source>
        <dbReference type="ARBA" id="ARBA00029570"/>
    </source>
</evidence>
<evidence type="ECO:0000256" key="1">
    <source>
        <dbReference type="ARBA" id="ARBA00000312"/>
    </source>
</evidence>
<dbReference type="Pfam" id="PF02283">
    <property type="entry name" value="CobU"/>
    <property type="match status" value="1"/>
</dbReference>
<dbReference type="Gene3D" id="3.40.50.300">
    <property type="entry name" value="P-loop containing nucleotide triphosphate hydrolases"/>
    <property type="match status" value="1"/>
</dbReference>
<organism evidence="18 19">
    <name type="scientific">Desmospora profundinema</name>
    <dbReference type="NCBI Taxonomy" id="1571184"/>
    <lineage>
        <taxon>Bacteria</taxon>
        <taxon>Bacillati</taxon>
        <taxon>Bacillota</taxon>
        <taxon>Bacilli</taxon>
        <taxon>Bacillales</taxon>
        <taxon>Thermoactinomycetaceae</taxon>
        <taxon>Desmospora</taxon>
    </lineage>
</organism>
<evidence type="ECO:0000256" key="6">
    <source>
        <dbReference type="ARBA" id="ARBA00005159"/>
    </source>
</evidence>
<evidence type="ECO:0000256" key="5">
    <source>
        <dbReference type="ARBA" id="ARBA00004692"/>
    </source>
</evidence>
<dbReference type="EC" id="2.7.1.156" evidence="8"/>
<evidence type="ECO:0000313" key="18">
    <source>
        <dbReference type="EMBL" id="MDR6226101.1"/>
    </source>
</evidence>